<dbReference type="InterPro" id="IPR005467">
    <property type="entry name" value="His_kinase_dom"/>
</dbReference>
<keyword evidence="14" id="KW-1185">Reference proteome</keyword>
<dbReference type="Proteomes" id="UP000326881">
    <property type="component" value="Plasmid unnamed"/>
</dbReference>
<name>A0A5Q0CHA4_9HYPH</name>
<feature type="transmembrane region" description="Helical" evidence="10">
    <location>
        <begin position="136"/>
        <end position="158"/>
    </location>
</feature>
<keyword evidence="13" id="KW-0614">Plasmid</keyword>
<proteinExistence type="predicted"/>
<dbReference type="InterPro" id="IPR003661">
    <property type="entry name" value="HisK_dim/P_dom"/>
</dbReference>
<keyword evidence="4" id="KW-1003">Cell membrane</keyword>
<evidence type="ECO:0000256" key="7">
    <source>
        <dbReference type="ARBA" id="ARBA00022741"/>
    </source>
</evidence>
<evidence type="ECO:0000256" key="10">
    <source>
        <dbReference type="SAM" id="Phobius"/>
    </source>
</evidence>
<dbReference type="OrthoDB" id="9804645at2"/>
<dbReference type="PANTHER" id="PTHR44936:SF10">
    <property type="entry name" value="SENSOR PROTEIN RSTB"/>
    <property type="match status" value="1"/>
</dbReference>
<keyword evidence="10" id="KW-1133">Transmembrane helix</keyword>
<dbReference type="InterPro" id="IPR003660">
    <property type="entry name" value="HAMP_dom"/>
</dbReference>
<evidence type="ECO:0000256" key="9">
    <source>
        <dbReference type="ARBA" id="ARBA00022840"/>
    </source>
</evidence>
<dbReference type="AlphaFoldDB" id="A0A5Q0CHA4"/>
<dbReference type="PROSITE" id="PS50109">
    <property type="entry name" value="HIS_KIN"/>
    <property type="match status" value="1"/>
</dbReference>
<dbReference type="InterPro" id="IPR036890">
    <property type="entry name" value="HATPase_C_sf"/>
</dbReference>
<feature type="domain" description="Histidine kinase" evidence="11">
    <location>
        <begin position="219"/>
        <end position="418"/>
    </location>
</feature>
<protein>
    <recommendedName>
        <fullName evidence="3">histidine kinase</fullName>
        <ecNumber evidence="3">2.7.13.3</ecNumber>
    </recommendedName>
</protein>
<evidence type="ECO:0000256" key="2">
    <source>
        <dbReference type="ARBA" id="ARBA00004651"/>
    </source>
</evidence>
<keyword evidence="8" id="KW-0418">Kinase</keyword>
<dbReference type="SUPFAM" id="SSF55874">
    <property type="entry name" value="ATPase domain of HSP90 chaperone/DNA topoisomerase II/histidine kinase"/>
    <property type="match status" value="1"/>
</dbReference>
<evidence type="ECO:0000256" key="4">
    <source>
        <dbReference type="ARBA" id="ARBA00022475"/>
    </source>
</evidence>
<keyword evidence="10" id="KW-0472">Membrane</keyword>
<reference evidence="13 14" key="1">
    <citation type="submission" date="2019-08" db="EMBL/GenBank/DDBJ databases">
        <title>Prosopis cineraria nodule microbiome.</title>
        <authorList>
            <person name="Ali R."/>
            <person name="Chaluvadi S.R."/>
            <person name="Wang X."/>
        </authorList>
    </citation>
    <scope>NUCLEOTIDE SEQUENCE [LARGE SCALE GENOMIC DNA]</scope>
    <source>
        <strain evidence="13 14">BG7</strain>
        <plasmid evidence="13 14">unnamed</plasmid>
    </source>
</reference>
<evidence type="ECO:0000256" key="6">
    <source>
        <dbReference type="ARBA" id="ARBA00022679"/>
    </source>
</evidence>
<evidence type="ECO:0000259" key="11">
    <source>
        <dbReference type="PROSITE" id="PS50109"/>
    </source>
</evidence>
<dbReference type="SMART" id="SM00304">
    <property type="entry name" value="HAMP"/>
    <property type="match status" value="1"/>
</dbReference>
<comment type="subcellular location">
    <subcellularLocation>
        <location evidence="2">Cell membrane</location>
        <topology evidence="2">Multi-pass membrane protein</topology>
    </subcellularLocation>
</comment>
<sequence>MNSLRNRIVGLLILAIVTVVALATFVASRVLQPPSAEMTVAATVAQLRISRELVSHSRDDAVRAGVVLKNAPPSGRRDDRLSEALDRALKKDGIDAEGFVTMPSGKDDGSTAAIKLAEGEWLFAALPNHGPPPDGWLVLGGWMTLIILGSTAVSIFAASKIIGPLELLQSAAGRIGTDGVLPYIPETGAGEVRATAQALNRLSARLRSAMESRMRLVAAAGHDLRTPMTRMRLRAEFVTDDDEREKWLSDLEELDAIADSAIRLVREEVASPGVTETVHLNELVADIVTELQQLGFKAETTGLDETVARGAPLALKRAVRNLVINAATHGGGASVSVRNRDGKAVIVISDNGPGIPPDRLGQIFEPFFRVDSARRKTLPGAGLGLAIAKEIVERFGGTIEVANSNPSGLVQTVKLDLH</sequence>
<dbReference type="RefSeq" id="WP_153273787.1">
    <property type="nucleotide sequence ID" value="NZ_CP043499.1"/>
</dbReference>
<evidence type="ECO:0000259" key="12">
    <source>
        <dbReference type="PROSITE" id="PS50885"/>
    </source>
</evidence>
<dbReference type="SUPFAM" id="SSF47384">
    <property type="entry name" value="Homodimeric domain of signal transducing histidine kinase"/>
    <property type="match status" value="1"/>
</dbReference>
<dbReference type="InterPro" id="IPR036097">
    <property type="entry name" value="HisK_dim/P_sf"/>
</dbReference>
<dbReference type="SMART" id="SM00387">
    <property type="entry name" value="HATPase_c"/>
    <property type="match status" value="1"/>
</dbReference>
<evidence type="ECO:0000313" key="13">
    <source>
        <dbReference type="EMBL" id="QFY63840.1"/>
    </source>
</evidence>
<evidence type="ECO:0000256" key="3">
    <source>
        <dbReference type="ARBA" id="ARBA00012438"/>
    </source>
</evidence>
<evidence type="ECO:0000313" key="14">
    <source>
        <dbReference type="Proteomes" id="UP000326881"/>
    </source>
</evidence>
<dbReference type="CDD" id="cd00075">
    <property type="entry name" value="HATPase"/>
    <property type="match status" value="1"/>
</dbReference>
<dbReference type="Pfam" id="PF02518">
    <property type="entry name" value="HATPase_c"/>
    <property type="match status" value="1"/>
</dbReference>
<dbReference type="InterPro" id="IPR004358">
    <property type="entry name" value="Sig_transdc_His_kin-like_C"/>
</dbReference>
<dbReference type="GO" id="GO:0005524">
    <property type="term" value="F:ATP binding"/>
    <property type="evidence" value="ECO:0007669"/>
    <property type="project" value="UniProtKB-KW"/>
</dbReference>
<evidence type="ECO:0000256" key="1">
    <source>
        <dbReference type="ARBA" id="ARBA00000085"/>
    </source>
</evidence>
<keyword evidence="10" id="KW-0812">Transmembrane</keyword>
<organism evidence="13 14">
    <name type="scientific">Rhizobium grahamii</name>
    <dbReference type="NCBI Taxonomy" id="1120045"/>
    <lineage>
        <taxon>Bacteria</taxon>
        <taxon>Pseudomonadati</taxon>
        <taxon>Pseudomonadota</taxon>
        <taxon>Alphaproteobacteria</taxon>
        <taxon>Hyphomicrobiales</taxon>
        <taxon>Rhizobiaceae</taxon>
        <taxon>Rhizobium/Agrobacterium group</taxon>
        <taxon>Rhizobium</taxon>
    </lineage>
</organism>
<geneLocation type="plasmid" evidence="13 14">
    <name>unnamed</name>
</geneLocation>
<keyword evidence="5" id="KW-0597">Phosphoprotein</keyword>
<evidence type="ECO:0000256" key="5">
    <source>
        <dbReference type="ARBA" id="ARBA00022553"/>
    </source>
</evidence>
<dbReference type="PRINTS" id="PR00344">
    <property type="entry name" value="BCTRLSENSOR"/>
</dbReference>
<dbReference type="CDD" id="cd00082">
    <property type="entry name" value="HisKA"/>
    <property type="match status" value="1"/>
</dbReference>
<dbReference type="PANTHER" id="PTHR44936">
    <property type="entry name" value="SENSOR PROTEIN CREC"/>
    <property type="match status" value="1"/>
</dbReference>
<gene>
    <name evidence="13" type="ORF">FZ934_26890</name>
</gene>
<dbReference type="GO" id="GO:0000155">
    <property type="term" value="F:phosphorelay sensor kinase activity"/>
    <property type="evidence" value="ECO:0007669"/>
    <property type="project" value="InterPro"/>
</dbReference>
<keyword evidence="9" id="KW-0067">ATP-binding</keyword>
<dbReference type="GO" id="GO:0005886">
    <property type="term" value="C:plasma membrane"/>
    <property type="evidence" value="ECO:0007669"/>
    <property type="project" value="UniProtKB-SubCell"/>
</dbReference>
<dbReference type="PROSITE" id="PS50885">
    <property type="entry name" value="HAMP"/>
    <property type="match status" value="1"/>
</dbReference>
<dbReference type="EMBL" id="CP043499">
    <property type="protein sequence ID" value="QFY63840.1"/>
    <property type="molecule type" value="Genomic_DNA"/>
</dbReference>
<keyword evidence="6" id="KW-0808">Transferase</keyword>
<dbReference type="InterPro" id="IPR050980">
    <property type="entry name" value="2C_sensor_his_kinase"/>
</dbReference>
<dbReference type="EC" id="2.7.13.3" evidence="3"/>
<dbReference type="Gene3D" id="3.30.565.10">
    <property type="entry name" value="Histidine kinase-like ATPase, C-terminal domain"/>
    <property type="match status" value="1"/>
</dbReference>
<evidence type="ECO:0000256" key="8">
    <source>
        <dbReference type="ARBA" id="ARBA00022777"/>
    </source>
</evidence>
<dbReference type="InterPro" id="IPR003594">
    <property type="entry name" value="HATPase_dom"/>
</dbReference>
<dbReference type="KEGG" id="rgr:FZ934_26890"/>
<comment type="catalytic activity">
    <reaction evidence="1">
        <text>ATP + protein L-histidine = ADP + protein N-phospho-L-histidine.</text>
        <dbReference type="EC" id="2.7.13.3"/>
    </reaction>
</comment>
<feature type="domain" description="HAMP" evidence="12">
    <location>
        <begin position="159"/>
        <end position="211"/>
    </location>
</feature>
<keyword evidence="7" id="KW-0547">Nucleotide-binding</keyword>
<dbReference type="Pfam" id="PF00672">
    <property type="entry name" value="HAMP"/>
    <property type="match status" value="1"/>
</dbReference>
<dbReference type="Gene3D" id="6.10.340.10">
    <property type="match status" value="1"/>
</dbReference>
<accession>A0A5Q0CHA4</accession>